<evidence type="ECO:0000313" key="2">
    <source>
        <dbReference type="EMBL" id="QPP08064.1"/>
    </source>
</evidence>
<dbReference type="RefSeq" id="WP_197351857.1">
    <property type="nucleotide sequence ID" value="NZ_CP048882.1"/>
</dbReference>
<name>A0A7T1WSZ8_9ACTN</name>
<dbReference type="AlphaFoldDB" id="A0A7T1WSZ8"/>
<organism evidence="2 3">
    <name type="scientific">Streptomyces bathyalis</name>
    <dbReference type="NCBI Taxonomy" id="2710756"/>
    <lineage>
        <taxon>Bacteria</taxon>
        <taxon>Bacillati</taxon>
        <taxon>Actinomycetota</taxon>
        <taxon>Actinomycetes</taxon>
        <taxon>Kitasatosporales</taxon>
        <taxon>Streptomycetaceae</taxon>
        <taxon>Streptomyces</taxon>
    </lineage>
</organism>
<dbReference type="InterPro" id="IPR002575">
    <property type="entry name" value="Aminoglycoside_PTrfase"/>
</dbReference>
<dbReference type="GO" id="GO:0016740">
    <property type="term" value="F:transferase activity"/>
    <property type="evidence" value="ECO:0007669"/>
    <property type="project" value="UniProtKB-KW"/>
</dbReference>
<dbReference type="PANTHER" id="PTHR40086:SF1">
    <property type="entry name" value="CELL CYCLE REGULATOR CCRZ"/>
    <property type="match status" value="1"/>
</dbReference>
<accession>A0A7T1WSZ8</accession>
<dbReference type="Proteomes" id="UP000595046">
    <property type="component" value="Chromosome"/>
</dbReference>
<reference evidence="3" key="1">
    <citation type="submission" date="2020-02" db="EMBL/GenBank/DDBJ databases">
        <title>Streptomyces sp. ASO4wet.</title>
        <authorList>
            <person name="Risdian C."/>
            <person name="Landwehr W."/>
            <person name="Schupp P."/>
            <person name="Wink J."/>
        </authorList>
    </citation>
    <scope>NUCLEOTIDE SEQUENCE [LARGE SCALE GENOMIC DNA]</scope>
    <source>
        <strain evidence="3">ASO4wet</strain>
    </source>
</reference>
<keyword evidence="2" id="KW-0808">Transferase</keyword>
<evidence type="ECO:0000313" key="3">
    <source>
        <dbReference type="Proteomes" id="UP000595046"/>
    </source>
</evidence>
<proteinExistence type="predicted"/>
<protein>
    <submittedName>
        <fullName evidence="2">Aminoglycoside phosphotransferase family protein</fullName>
    </submittedName>
</protein>
<dbReference type="InterPro" id="IPR052077">
    <property type="entry name" value="CcrZ_PhaseVar_Mediator"/>
</dbReference>
<dbReference type="InterPro" id="IPR011009">
    <property type="entry name" value="Kinase-like_dom_sf"/>
</dbReference>
<keyword evidence="3" id="KW-1185">Reference proteome</keyword>
<dbReference type="EMBL" id="CP048882">
    <property type="protein sequence ID" value="QPP08064.1"/>
    <property type="molecule type" value="Genomic_DNA"/>
</dbReference>
<dbReference type="SUPFAM" id="SSF56112">
    <property type="entry name" value="Protein kinase-like (PK-like)"/>
    <property type="match status" value="1"/>
</dbReference>
<evidence type="ECO:0000259" key="1">
    <source>
        <dbReference type="Pfam" id="PF01636"/>
    </source>
</evidence>
<dbReference type="KEGG" id="sbat:G4Z16_18510"/>
<sequence length="355" mass="40313">MTSHAYQQAERTGTIDGPLLGYHREWYVVRPGGELADMGRVKVGEPREDVLWFDRRYFTSEDEVLVQLDRLGMPRIPPVRSAGADGPLIHGFVEGKPLNEIAPAGTAVKPVHLRQIMTLFRRLARVRPKTVAGWNIGTCGDQAPRRDANFLQDLIRFSHDEVHEKRLADFGVLFEQLGIPSGAFSPESRLAAEASELTSRPFRLLHGDLHRANFIVDPQGQLWTIDWELATVGDPLYDLATHLHLMRYPTDQERTVRRQWKDTMSEVLPGALEAFDADLDRYLAFKRVQSVHTDVVRHAIAVRTSETPRRRDERLQHTAKVIEDTLVRARDDLNLRAVPGSGSIEDVYRRFCSTG</sequence>
<dbReference type="PANTHER" id="PTHR40086">
    <property type="entry name" value="PHOSPHOTRANSFERASE YTMP-RELATED"/>
    <property type="match status" value="1"/>
</dbReference>
<gene>
    <name evidence="2" type="ORF">G4Z16_18510</name>
</gene>
<dbReference type="Pfam" id="PF01636">
    <property type="entry name" value="APH"/>
    <property type="match status" value="1"/>
</dbReference>
<dbReference type="Gene3D" id="3.90.1200.10">
    <property type="match status" value="1"/>
</dbReference>
<feature type="domain" description="Aminoglycoside phosphotransferase" evidence="1">
    <location>
        <begin position="60"/>
        <end position="258"/>
    </location>
</feature>